<accession>A0A4Y2S4W0</accession>
<dbReference type="EMBL" id="BGPR01019548">
    <property type="protein sequence ID" value="GBN82260.1"/>
    <property type="molecule type" value="Genomic_DNA"/>
</dbReference>
<proteinExistence type="predicted"/>
<organism evidence="1 2">
    <name type="scientific">Araneus ventricosus</name>
    <name type="common">Orbweaver spider</name>
    <name type="synonym">Epeira ventricosa</name>
    <dbReference type="NCBI Taxonomy" id="182803"/>
    <lineage>
        <taxon>Eukaryota</taxon>
        <taxon>Metazoa</taxon>
        <taxon>Ecdysozoa</taxon>
        <taxon>Arthropoda</taxon>
        <taxon>Chelicerata</taxon>
        <taxon>Arachnida</taxon>
        <taxon>Araneae</taxon>
        <taxon>Araneomorphae</taxon>
        <taxon>Entelegynae</taxon>
        <taxon>Araneoidea</taxon>
        <taxon>Araneidae</taxon>
        <taxon>Araneus</taxon>
    </lineage>
</organism>
<gene>
    <name evidence="1" type="ORF">AVEN_237038_1</name>
</gene>
<name>A0A4Y2S4W0_ARAVE</name>
<keyword evidence="2" id="KW-1185">Reference proteome</keyword>
<sequence>MCYCKNGTDTPLSIPFAFRPHVLCKRRITPVAALFAFSDPMCYCKKGTVTPCSCPLCVSDPMCLKRHITSVLLWFPTPCAIAKDSITPVPALGFDHAYCLFPND</sequence>
<reference evidence="1 2" key="1">
    <citation type="journal article" date="2019" name="Sci. Rep.">
        <title>Orb-weaving spider Araneus ventricosus genome elucidates the spidroin gene catalogue.</title>
        <authorList>
            <person name="Kono N."/>
            <person name="Nakamura H."/>
            <person name="Ohtoshi R."/>
            <person name="Moran D.A.P."/>
            <person name="Shinohara A."/>
            <person name="Yoshida Y."/>
            <person name="Fujiwara M."/>
            <person name="Mori M."/>
            <person name="Tomita M."/>
            <person name="Arakawa K."/>
        </authorList>
    </citation>
    <scope>NUCLEOTIDE SEQUENCE [LARGE SCALE GENOMIC DNA]</scope>
</reference>
<protein>
    <submittedName>
        <fullName evidence="1">Uncharacterized protein</fullName>
    </submittedName>
</protein>
<dbReference type="Proteomes" id="UP000499080">
    <property type="component" value="Unassembled WGS sequence"/>
</dbReference>
<comment type="caution">
    <text evidence="1">The sequence shown here is derived from an EMBL/GenBank/DDBJ whole genome shotgun (WGS) entry which is preliminary data.</text>
</comment>
<dbReference type="AlphaFoldDB" id="A0A4Y2S4W0"/>
<evidence type="ECO:0000313" key="2">
    <source>
        <dbReference type="Proteomes" id="UP000499080"/>
    </source>
</evidence>
<evidence type="ECO:0000313" key="1">
    <source>
        <dbReference type="EMBL" id="GBN82260.1"/>
    </source>
</evidence>